<dbReference type="Gene3D" id="3.30.70.270">
    <property type="match status" value="1"/>
</dbReference>
<dbReference type="Proteomes" id="UP000887578">
    <property type="component" value="Unplaced"/>
</dbReference>
<dbReference type="PROSITE" id="PS50994">
    <property type="entry name" value="INTEGRASE"/>
    <property type="match status" value="1"/>
</dbReference>
<reference evidence="5" key="1">
    <citation type="submission" date="2022-11" db="UniProtKB">
        <authorList>
            <consortium name="WormBaseParasite"/>
        </authorList>
    </citation>
    <scope>IDENTIFICATION</scope>
</reference>
<accession>A0A914Q7F4</accession>
<dbReference type="InterPro" id="IPR036397">
    <property type="entry name" value="RNaseH_sf"/>
</dbReference>
<dbReference type="InterPro" id="IPR043128">
    <property type="entry name" value="Rev_trsase/Diguanyl_cyclase"/>
</dbReference>
<dbReference type="InterPro" id="IPR021109">
    <property type="entry name" value="Peptidase_aspartic_dom_sf"/>
</dbReference>
<keyword evidence="2" id="KW-1133">Transmembrane helix</keyword>
<keyword evidence="4" id="KW-1185">Reference proteome</keyword>
<evidence type="ECO:0000256" key="1">
    <source>
        <dbReference type="SAM" id="Coils"/>
    </source>
</evidence>
<keyword evidence="1" id="KW-0175">Coiled coil</keyword>
<dbReference type="Pfam" id="PF00078">
    <property type="entry name" value="RVT_1"/>
    <property type="match status" value="1"/>
</dbReference>
<organism evidence="4 5">
    <name type="scientific">Panagrolaimus davidi</name>
    <dbReference type="NCBI Taxonomy" id="227884"/>
    <lineage>
        <taxon>Eukaryota</taxon>
        <taxon>Metazoa</taxon>
        <taxon>Ecdysozoa</taxon>
        <taxon>Nematoda</taxon>
        <taxon>Chromadorea</taxon>
        <taxon>Rhabditida</taxon>
        <taxon>Tylenchina</taxon>
        <taxon>Panagrolaimomorpha</taxon>
        <taxon>Panagrolaimoidea</taxon>
        <taxon>Panagrolaimidae</taxon>
        <taxon>Panagrolaimus</taxon>
    </lineage>
</organism>
<keyword evidence="2" id="KW-0812">Transmembrane</keyword>
<dbReference type="Pfam" id="PF05585">
    <property type="entry name" value="DUF1758"/>
    <property type="match status" value="1"/>
</dbReference>
<dbReference type="Gene3D" id="3.10.10.10">
    <property type="entry name" value="HIV Type 1 Reverse Transcriptase, subunit A, domain 1"/>
    <property type="match status" value="1"/>
</dbReference>
<dbReference type="Pfam" id="PF05380">
    <property type="entry name" value="Peptidase_A17"/>
    <property type="match status" value="1"/>
</dbReference>
<dbReference type="GO" id="GO:0003676">
    <property type="term" value="F:nucleic acid binding"/>
    <property type="evidence" value="ECO:0007669"/>
    <property type="project" value="InterPro"/>
</dbReference>
<name>A0A914Q7F4_9BILA</name>
<evidence type="ECO:0000259" key="3">
    <source>
        <dbReference type="PROSITE" id="PS50994"/>
    </source>
</evidence>
<dbReference type="InterPro" id="IPR008737">
    <property type="entry name" value="DUF1758"/>
</dbReference>
<dbReference type="InterPro" id="IPR001584">
    <property type="entry name" value="Integrase_cat-core"/>
</dbReference>
<dbReference type="InterPro" id="IPR012337">
    <property type="entry name" value="RNaseH-like_sf"/>
</dbReference>
<feature type="coiled-coil region" evidence="1">
    <location>
        <begin position="6"/>
        <end position="66"/>
    </location>
</feature>
<dbReference type="WBParaSite" id="PDA_v2.g24960.t1">
    <property type="protein sequence ID" value="PDA_v2.g24960.t1"/>
    <property type="gene ID" value="PDA_v2.g24960"/>
</dbReference>
<dbReference type="PANTHER" id="PTHR47331:SF1">
    <property type="entry name" value="GAG-LIKE PROTEIN"/>
    <property type="match status" value="1"/>
</dbReference>
<dbReference type="Gene3D" id="3.30.420.10">
    <property type="entry name" value="Ribonuclease H-like superfamily/Ribonuclease H"/>
    <property type="match status" value="1"/>
</dbReference>
<evidence type="ECO:0000313" key="4">
    <source>
        <dbReference type="Proteomes" id="UP000887578"/>
    </source>
</evidence>
<dbReference type="Gene3D" id="1.10.340.70">
    <property type="match status" value="1"/>
</dbReference>
<feature type="domain" description="Integrase catalytic" evidence="3">
    <location>
        <begin position="1342"/>
        <end position="1525"/>
    </location>
</feature>
<evidence type="ECO:0000256" key="2">
    <source>
        <dbReference type="SAM" id="Phobius"/>
    </source>
</evidence>
<evidence type="ECO:0000313" key="5">
    <source>
        <dbReference type="WBParaSite" id="PDA_v2.g24960.t1"/>
    </source>
</evidence>
<dbReference type="PANTHER" id="PTHR47331">
    <property type="entry name" value="PHD-TYPE DOMAIN-CONTAINING PROTEIN"/>
    <property type="match status" value="1"/>
</dbReference>
<dbReference type="Gene3D" id="2.40.70.10">
    <property type="entry name" value="Acid Proteases"/>
    <property type="match status" value="1"/>
</dbReference>
<dbReference type="InterPro" id="IPR043502">
    <property type="entry name" value="DNA/RNA_pol_sf"/>
</dbReference>
<dbReference type="InterPro" id="IPR000477">
    <property type="entry name" value="RT_dom"/>
</dbReference>
<feature type="transmembrane region" description="Helical" evidence="2">
    <location>
        <begin position="783"/>
        <end position="809"/>
    </location>
</feature>
<dbReference type="GO" id="GO:0015074">
    <property type="term" value="P:DNA integration"/>
    <property type="evidence" value="ECO:0007669"/>
    <property type="project" value="InterPro"/>
</dbReference>
<feature type="coiled-coil region" evidence="1">
    <location>
        <begin position="1831"/>
        <end position="1858"/>
    </location>
</feature>
<dbReference type="InterPro" id="IPR040676">
    <property type="entry name" value="DUF5641"/>
</dbReference>
<dbReference type="Pfam" id="PF03564">
    <property type="entry name" value="DUF1759"/>
    <property type="match status" value="1"/>
</dbReference>
<dbReference type="Pfam" id="PF18701">
    <property type="entry name" value="DUF5641"/>
    <property type="match status" value="1"/>
</dbReference>
<dbReference type="Pfam" id="PF17921">
    <property type="entry name" value="Integrase_H2C2"/>
    <property type="match status" value="1"/>
</dbReference>
<proteinExistence type="predicted"/>
<keyword evidence="2" id="KW-0472">Membrane</keyword>
<dbReference type="SUPFAM" id="SSF56672">
    <property type="entry name" value="DNA/RNA polymerases"/>
    <property type="match status" value="1"/>
</dbReference>
<dbReference type="InterPro" id="IPR008042">
    <property type="entry name" value="Retrotrans_Pao"/>
</dbReference>
<dbReference type="InterPro" id="IPR005312">
    <property type="entry name" value="DUF1759"/>
</dbReference>
<dbReference type="GO" id="GO:0042575">
    <property type="term" value="C:DNA polymerase complex"/>
    <property type="evidence" value="ECO:0007669"/>
    <property type="project" value="UniProtKB-ARBA"/>
</dbReference>
<dbReference type="SUPFAM" id="SSF53098">
    <property type="entry name" value="Ribonuclease H-like"/>
    <property type="match status" value="1"/>
</dbReference>
<protein>
    <submittedName>
        <fullName evidence="5">Integrase catalytic domain-containing protein</fullName>
    </submittedName>
</protein>
<sequence>MANRIFNQLSALINAIKQRQNDYEQRLQQTPPPWTEIQKVTFKARLKRLHGDLEMWKDYIEQLETKASHMLNNDAEKPRLFTRIDEWKIANQPLFDDITLLILEGEGYLELNLEPDIDNRSDVTQDSETTQILQIPAQILQIPSLNIQKFNGDYLKWKPFWQRFEINVHNRPFSNVDKLDALMELLEGRALEEVEGFQISEENYDTVVDTLQTRFGNQALILNKLQGDLRSLPCATSNSNSLRSTVNTICNMCRQLQNYGVNIDNTSLKLDIIDKMPPKERNELKYFSVTHPDATTEELLQKMKDFALKAEIYSETRTMGSVFHKSQNSFQSPKFQPSSNIKPINSNKNFTCSFCDGDHFSSRCPKFDTIDAKFNQLKIKNCCTKCAGHNHHAKNCNASVKCKLCNGQHLTFLCKSKDNQKFEKPNNTKSFVSVGGKHGFLLTKKVMVMNPETNKDYEAVVFFDSGSHRSLISNKIVSQLKLRKHNEEYLNIQGIGAKATIYKSILTQLRIKTNEGFRDIFANSIPQIATTIPLIETDILEEFKLSDLKITNKSPDILIGMDYFWNFILSATPKDEYFVVDSVVAMGIKDERQETSEMEILEKFKESITFNDNRFYVSWPTKPEHKPLPTNAGLSIGRLNSTLKKLLQTPHLLQEYQNIFDKQYRQGIIEIAPEQPQGKLIHYLPHHAVITPQKTTTKVRMVFDGSAKNSKDAPSLNDCFIRGPLKIPDICGILLRIRTCLYLLMGDIEKAFHQVYLNEKDRDAVRFFWVKDPTKPASGDNLIVYRFVAVPFGIISSPFILWIIILILIQKFDDQKLRQMIADNTYVDNIFLMTDYESEGVQYYEKTRKHFGTASMNVREWLSNSKFIYESFPAEIKQQDRIAKILGIQWDSENDTILLKINNEKSTKNWTKRNVLKFIASNFDPLGLLSPFTMKGKIFIQKLFKQGYPWDSPLNDELISEWQTIVNDWNGEISIPRKLVHGTLPDSDAIEIHAFGDASQIAYCACVYLRVKTSNGFETPLIFAKTKLHPLSKDLTIPKMEIMGMWLAAKISTFVANELKLTKSQKFIWTDSQISFYWFNKFPKDIFITNRLKAVLASNVDVLFVPGKLNPADLGTRGISFDELKNAESWWHGPKFLQQDKKFWPKTPKLGADLTQTITALIATTTEDTLTLQNVETIREHEIDTNLSWTDFKKKIAMKIKNIENENELLPQHLLEAANLLIKQEQTFYATSEIKKHLKLAKNEFGIYCIHTRFDHADLINPHPIFLPKNSPITKMIVMDIHEKLHHSGIPHTLSKIRETYWITSGRLTVQKTLQKCKVCKIWKGKPFALPNMPQLPSSRVNKSKPFENTGVDYCGPFKIKGQKEKSWIILFTCFTTRLIHLEPVTSMASDDFLQSFRRFIARKGLPQYILSDNAKQFKTTATALDKIWQESIRDPHAINFFNERGISWDYITERAPWKGGLYERLVSLVKNAIKQTLGHNTLDFNSFWTLLNEIESTINSRPLTYVYANEPFVIRPIDFLIPNVGIQLPATATDDHMNDSTYLPSTSGGGEGLVERYYKTIQYLDKFWTLWSKDYLNLLRERNNDLHKNKRGSIQRIPIINERVIVYETDTPRGNWKVAKINKLIESSDGKIRSAEIQYDEGFVTKRAINHLFPLEENVDEICMTQIENKEITKIDSFHSFVCACNLSSSTNNSIIQPTPMDKYHNTNMLNVDNISTEEMSSDEEALEKIYVKEFPDIKVMSHVVVVRPDPNKMKEIQLSEQIKVNDSHVLETKKQQEMVVNLVKSEIGDLQTKLQAIMDCLDKNKHVDEKDVEQLNINVDKVLSGIKAVNTIEQEKVDLQQENFGIREERRKLRDQMNCPRGQ</sequence>
<dbReference type="InterPro" id="IPR041588">
    <property type="entry name" value="Integrase_H2C2"/>
</dbReference>